<gene>
    <name evidence="2" type="ORF">PTTG_25432</name>
</gene>
<reference evidence="2" key="2">
    <citation type="submission" date="2016-05" db="EMBL/GenBank/DDBJ databases">
        <title>Comparative analysis highlights variable genome content of wheat rusts and divergence of the mating loci.</title>
        <authorList>
            <person name="Cuomo C.A."/>
            <person name="Bakkeren G."/>
            <person name="Szabo L."/>
            <person name="Khalil H."/>
            <person name="Joly D."/>
            <person name="Goldberg J."/>
            <person name="Young S."/>
            <person name="Zeng Q."/>
            <person name="Fellers J."/>
        </authorList>
    </citation>
    <scope>NUCLEOTIDE SEQUENCE [LARGE SCALE GENOMIC DNA]</scope>
    <source>
        <strain evidence="2">1-1 BBBD Race 1</strain>
    </source>
</reference>
<feature type="region of interest" description="Disordered" evidence="1">
    <location>
        <begin position="1"/>
        <end position="45"/>
    </location>
</feature>
<dbReference type="EMBL" id="ADAS02000004">
    <property type="protein sequence ID" value="OAV99025.1"/>
    <property type="molecule type" value="Genomic_DNA"/>
</dbReference>
<proteinExistence type="predicted"/>
<evidence type="ECO:0000256" key="1">
    <source>
        <dbReference type="SAM" id="MobiDB-lite"/>
    </source>
</evidence>
<dbReference type="EnsemblFungi" id="PTTG_25432-t43_1">
    <property type="protein sequence ID" value="PTTG_25432-t43_1-p1"/>
    <property type="gene ID" value="PTTG_25432"/>
</dbReference>
<evidence type="ECO:0000313" key="3">
    <source>
        <dbReference type="EnsemblFungi" id="PTTG_25432-t43_1-p1"/>
    </source>
</evidence>
<name>A0A180H1X1_PUCT1</name>
<protein>
    <submittedName>
        <fullName evidence="2 3">Uncharacterized protein</fullName>
    </submittedName>
</protein>
<reference evidence="2" key="1">
    <citation type="submission" date="2009-11" db="EMBL/GenBank/DDBJ databases">
        <authorList>
            <consortium name="The Broad Institute Genome Sequencing Platform"/>
            <person name="Ward D."/>
            <person name="Feldgarden M."/>
            <person name="Earl A."/>
            <person name="Young S.K."/>
            <person name="Zeng Q."/>
            <person name="Koehrsen M."/>
            <person name="Alvarado L."/>
            <person name="Berlin A."/>
            <person name="Bochicchio J."/>
            <person name="Borenstein D."/>
            <person name="Chapman S.B."/>
            <person name="Chen Z."/>
            <person name="Engels R."/>
            <person name="Freedman E."/>
            <person name="Gellesch M."/>
            <person name="Goldberg J."/>
            <person name="Griggs A."/>
            <person name="Gujja S."/>
            <person name="Heilman E."/>
            <person name="Heiman D."/>
            <person name="Hepburn T."/>
            <person name="Howarth C."/>
            <person name="Jen D."/>
            <person name="Larson L."/>
            <person name="Lewis B."/>
            <person name="Mehta T."/>
            <person name="Park D."/>
            <person name="Pearson M."/>
            <person name="Roberts A."/>
            <person name="Saif S."/>
            <person name="Shea T."/>
            <person name="Shenoy N."/>
            <person name="Sisk P."/>
            <person name="Stolte C."/>
            <person name="Sykes S."/>
            <person name="Thomson T."/>
            <person name="Walk T."/>
            <person name="White J."/>
            <person name="Yandava C."/>
            <person name="Izard J."/>
            <person name="Baranova O.V."/>
            <person name="Blanton J.M."/>
            <person name="Tanner A.C."/>
            <person name="Dewhirst F.E."/>
            <person name="Haas B."/>
            <person name="Nusbaum C."/>
            <person name="Birren B."/>
        </authorList>
    </citation>
    <scope>NUCLEOTIDE SEQUENCE [LARGE SCALE GENOMIC DNA]</scope>
    <source>
        <strain evidence="2">1-1 BBBD Race 1</strain>
    </source>
</reference>
<dbReference type="VEuPathDB" id="FungiDB:PTTG_25432"/>
<sequence length="177" mass="19086">MPNLTTAAGSLTNSGMKESPINEPRLEPAGHPGATAPATAGNDGTCNNENLEIENSNDIWDKSVSHFTFAKGKSQDKSVKDIRMNLESEDAEGDIWGQTPPPYAYNEDNPAGRKLIAQLQDNWIMMEQEVSTLVRELSSLVVELEPVQLMAAENAMSSSIALGLGLGEKIKISCGKR</sequence>
<evidence type="ECO:0000313" key="2">
    <source>
        <dbReference type="EMBL" id="OAV99025.1"/>
    </source>
</evidence>
<dbReference type="AlphaFoldDB" id="A0A180H1X1"/>
<keyword evidence="4" id="KW-1185">Reference proteome</keyword>
<feature type="compositionally biased region" description="Polar residues" evidence="1">
    <location>
        <begin position="1"/>
        <end position="16"/>
    </location>
</feature>
<dbReference type="Proteomes" id="UP000005240">
    <property type="component" value="Unassembled WGS sequence"/>
</dbReference>
<feature type="compositionally biased region" description="Low complexity" evidence="1">
    <location>
        <begin position="29"/>
        <end position="41"/>
    </location>
</feature>
<accession>A0A180H1X1</accession>
<evidence type="ECO:0000313" key="4">
    <source>
        <dbReference type="Proteomes" id="UP000005240"/>
    </source>
</evidence>
<reference evidence="3 4" key="3">
    <citation type="journal article" date="2017" name="G3 (Bethesda)">
        <title>Comparative analysis highlights variable genome content of wheat rusts and divergence of the mating loci.</title>
        <authorList>
            <person name="Cuomo C.A."/>
            <person name="Bakkeren G."/>
            <person name="Khalil H.B."/>
            <person name="Panwar V."/>
            <person name="Joly D."/>
            <person name="Linning R."/>
            <person name="Sakthikumar S."/>
            <person name="Song X."/>
            <person name="Adiconis X."/>
            <person name="Fan L."/>
            <person name="Goldberg J.M."/>
            <person name="Levin J.Z."/>
            <person name="Young S."/>
            <person name="Zeng Q."/>
            <person name="Anikster Y."/>
            <person name="Bruce M."/>
            <person name="Wang M."/>
            <person name="Yin C."/>
            <person name="McCallum B."/>
            <person name="Szabo L.J."/>
            <person name="Hulbert S."/>
            <person name="Chen X."/>
            <person name="Fellers J.P."/>
        </authorList>
    </citation>
    <scope>NUCLEOTIDE SEQUENCE</scope>
    <source>
        <strain evidence="4">Isolate 1-1 / race 1 (BBBD)</strain>
        <strain evidence="3">isolate 1-1 / race 1 (BBBD)</strain>
    </source>
</reference>
<organism evidence="2">
    <name type="scientific">Puccinia triticina (isolate 1-1 / race 1 (BBBD))</name>
    <name type="common">Brown leaf rust fungus</name>
    <dbReference type="NCBI Taxonomy" id="630390"/>
    <lineage>
        <taxon>Eukaryota</taxon>
        <taxon>Fungi</taxon>
        <taxon>Dikarya</taxon>
        <taxon>Basidiomycota</taxon>
        <taxon>Pucciniomycotina</taxon>
        <taxon>Pucciniomycetes</taxon>
        <taxon>Pucciniales</taxon>
        <taxon>Pucciniaceae</taxon>
        <taxon>Puccinia</taxon>
    </lineage>
</organism>
<reference evidence="3" key="4">
    <citation type="submission" date="2025-05" db="UniProtKB">
        <authorList>
            <consortium name="EnsemblFungi"/>
        </authorList>
    </citation>
    <scope>IDENTIFICATION</scope>
    <source>
        <strain evidence="3">isolate 1-1 / race 1 (BBBD)</strain>
    </source>
</reference>